<comment type="caution">
    <text evidence="1">The sequence shown here is derived from an EMBL/GenBank/DDBJ whole genome shotgun (WGS) entry which is preliminary data.</text>
</comment>
<sequence>RAPAPSGARNVQAFVDDDAYVPILTTDGLLCYRGQNPPWPQRPGQDHRSERMFSIGVSMSIMSKAGDSLSSAEVLSTNEHLCCDPSSQIDFKPGVSTFHLVHQLDRHHLILLIFAKGNHVSTDLTLICAHDPDEFPLLTMLQ</sequence>
<protein>
    <submittedName>
        <fullName evidence="1">Uncharacterized protein</fullName>
    </submittedName>
</protein>
<dbReference type="Proteomes" id="UP000266841">
    <property type="component" value="Unassembled WGS sequence"/>
</dbReference>
<feature type="non-terminal residue" evidence="1">
    <location>
        <position position="1"/>
    </location>
</feature>
<evidence type="ECO:0000313" key="1">
    <source>
        <dbReference type="EMBL" id="EJK52110.1"/>
    </source>
</evidence>
<reference evidence="1 2" key="1">
    <citation type="journal article" date="2012" name="Genome Biol.">
        <title>Genome and low-iron response of an oceanic diatom adapted to chronic iron limitation.</title>
        <authorList>
            <person name="Lommer M."/>
            <person name="Specht M."/>
            <person name="Roy A.S."/>
            <person name="Kraemer L."/>
            <person name="Andreson R."/>
            <person name="Gutowska M.A."/>
            <person name="Wolf J."/>
            <person name="Bergner S.V."/>
            <person name="Schilhabel M.B."/>
            <person name="Klostermeier U.C."/>
            <person name="Beiko R.G."/>
            <person name="Rosenstiel P."/>
            <person name="Hippler M."/>
            <person name="Laroche J."/>
        </authorList>
    </citation>
    <scope>NUCLEOTIDE SEQUENCE [LARGE SCALE GENOMIC DNA]</scope>
    <source>
        <strain evidence="1 2">CCMP1005</strain>
    </source>
</reference>
<keyword evidence="2" id="KW-1185">Reference proteome</keyword>
<organism evidence="1 2">
    <name type="scientific">Thalassiosira oceanica</name>
    <name type="common">Marine diatom</name>
    <dbReference type="NCBI Taxonomy" id="159749"/>
    <lineage>
        <taxon>Eukaryota</taxon>
        <taxon>Sar</taxon>
        <taxon>Stramenopiles</taxon>
        <taxon>Ochrophyta</taxon>
        <taxon>Bacillariophyta</taxon>
        <taxon>Coscinodiscophyceae</taxon>
        <taxon>Thalassiosirophycidae</taxon>
        <taxon>Thalassiosirales</taxon>
        <taxon>Thalassiosiraceae</taxon>
        <taxon>Thalassiosira</taxon>
    </lineage>
</organism>
<proteinExistence type="predicted"/>
<dbReference type="AlphaFoldDB" id="K0RFU6"/>
<gene>
    <name evidence="1" type="ORF">THAOC_28655</name>
</gene>
<evidence type="ECO:0000313" key="2">
    <source>
        <dbReference type="Proteomes" id="UP000266841"/>
    </source>
</evidence>
<accession>K0RFU6</accession>
<dbReference type="EMBL" id="AGNL01040402">
    <property type="protein sequence ID" value="EJK52110.1"/>
    <property type="molecule type" value="Genomic_DNA"/>
</dbReference>
<name>K0RFU6_THAOC</name>